<accession>J3MMB7</accession>
<dbReference type="Pfam" id="PF02985">
    <property type="entry name" value="HEAT"/>
    <property type="match status" value="1"/>
</dbReference>
<dbReference type="OMA" id="PKRFVQE"/>
<evidence type="ECO:0000313" key="11">
    <source>
        <dbReference type="EnsemblPlants" id="OB07G25490.1"/>
    </source>
</evidence>
<dbReference type="Proteomes" id="UP000006038">
    <property type="component" value="Chromosome 7"/>
</dbReference>
<dbReference type="Pfam" id="PF18808">
    <property type="entry name" value="Importin_rep_4"/>
    <property type="match status" value="1"/>
</dbReference>
<dbReference type="EnsemblPlants" id="OB07G25490.1">
    <property type="protein sequence ID" value="OB07G25490.1"/>
    <property type="gene ID" value="OB07G25490"/>
</dbReference>
<protein>
    <recommendedName>
        <fullName evidence="10">TOG domain-containing protein</fullName>
    </recommendedName>
</protein>
<reference evidence="11" key="2">
    <citation type="submission" date="2013-04" db="UniProtKB">
        <authorList>
            <consortium name="EnsemblPlants"/>
        </authorList>
    </citation>
    <scope>IDENTIFICATION</scope>
</reference>
<dbReference type="SUPFAM" id="SSF48371">
    <property type="entry name" value="ARM repeat"/>
    <property type="match status" value="1"/>
</dbReference>
<dbReference type="Gene3D" id="1.25.10.10">
    <property type="entry name" value="Leucine-rich Repeat Variant"/>
    <property type="match status" value="1"/>
</dbReference>
<comment type="subcellular location">
    <subcellularLocation>
        <location evidence="2">Cytoplasm</location>
    </subcellularLocation>
    <subcellularLocation>
        <location evidence="1">Nucleus</location>
    </subcellularLocation>
</comment>
<evidence type="ECO:0000313" key="12">
    <source>
        <dbReference type="Proteomes" id="UP000006038"/>
    </source>
</evidence>
<proteinExistence type="predicted"/>
<keyword evidence="12" id="KW-1185">Reference proteome</keyword>
<name>J3MMB7_ORYBR</name>
<keyword evidence="3" id="KW-0813">Transport</keyword>
<evidence type="ECO:0000259" key="10">
    <source>
        <dbReference type="SMART" id="SM01349"/>
    </source>
</evidence>
<feature type="domain" description="TOG" evidence="10">
    <location>
        <begin position="283"/>
        <end position="520"/>
    </location>
</feature>
<dbReference type="Pfam" id="PF13513">
    <property type="entry name" value="HEAT_EZ"/>
    <property type="match status" value="1"/>
</dbReference>
<dbReference type="PANTHER" id="PTHR10527">
    <property type="entry name" value="IMPORTIN BETA"/>
    <property type="match status" value="1"/>
</dbReference>
<evidence type="ECO:0000256" key="5">
    <source>
        <dbReference type="ARBA" id="ARBA00022737"/>
    </source>
</evidence>
<organism evidence="11">
    <name type="scientific">Oryza brachyantha</name>
    <name type="common">malo sina</name>
    <dbReference type="NCBI Taxonomy" id="4533"/>
    <lineage>
        <taxon>Eukaryota</taxon>
        <taxon>Viridiplantae</taxon>
        <taxon>Streptophyta</taxon>
        <taxon>Embryophyta</taxon>
        <taxon>Tracheophyta</taxon>
        <taxon>Spermatophyta</taxon>
        <taxon>Magnoliopsida</taxon>
        <taxon>Liliopsida</taxon>
        <taxon>Poales</taxon>
        <taxon>Poaceae</taxon>
        <taxon>BOP clade</taxon>
        <taxon>Oryzoideae</taxon>
        <taxon>Oryzeae</taxon>
        <taxon>Oryzinae</taxon>
        <taxon>Oryza</taxon>
    </lineage>
</organism>
<keyword evidence="5" id="KW-0677">Repeat</keyword>
<dbReference type="InterPro" id="IPR000357">
    <property type="entry name" value="HEAT"/>
</dbReference>
<dbReference type="InterPro" id="IPR057672">
    <property type="entry name" value="TPR_IPO4/5"/>
</dbReference>
<dbReference type="InterPro" id="IPR016024">
    <property type="entry name" value="ARM-type_fold"/>
</dbReference>
<dbReference type="InterPro" id="IPR058584">
    <property type="entry name" value="IMB1_TNPO1-like_TPR"/>
</dbReference>
<reference evidence="11" key="1">
    <citation type="journal article" date="2013" name="Nat. Commun.">
        <title>Whole-genome sequencing of Oryza brachyantha reveals mechanisms underlying Oryza genome evolution.</title>
        <authorList>
            <person name="Chen J."/>
            <person name="Huang Q."/>
            <person name="Gao D."/>
            <person name="Wang J."/>
            <person name="Lang Y."/>
            <person name="Liu T."/>
            <person name="Li B."/>
            <person name="Bai Z."/>
            <person name="Luis Goicoechea J."/>
            <person name="Liang C."/>
            <person name="Chen C."/>
            <person name="Zhang W."/>
            <person name="Sun S."/>
            <person name="Liao Y."/>
            <person name="Zhang X."/>
            <person name="Yang L."/>
            <person name="Song C."/>
            <person name="Wang M."/>
            <person name="Shi J."/>
            <person name="Liu G."/>
            <person name="Liu J."/>
            <person name="Zhou H."/>
            <person name="Zhou W."/>
            <person name="Yu Q."/>
            <person name="An N."/>
            <person name="Chen Y."/>
            <person name="Cai Q."/>
            <person name="Wang B."/>
            <person name="Liu B."/>
            <person name="Min J."/>
            <person name="Huang Y."/>
            <person name="Wu H."/>
            <person name="Li Z."/>
            <person name="Zhang Y."/>
            <person name="Yin Y."/>
            <person name="Song W."/>
            <person name="Jiang J."/>
            <person name="Jackson S.A."/>
            <person name="Wing R.A."/>
            <person name="Wang J."/>
            <person name="Chen M."/>
        </authorList>
    </citation>
    <scope>NUCLEOTIDE SEQUENCE [LARGE SCALE GENOMIC DNA]</scope>
    <source>
        <strain evidence="11">cv. IRGC 101232</strain>
    </source>
</reference>
<dbReference type="eggNOG" id="KOG2171">
    <property type="taxonomic scope" value="Eukaryota"/>
</dbReference>
<evidence type="ECO:0000256" key="2">
    <source>
        <dbReference type="ARBA" id="ARBA00004496"/>
    </source>
</evidence>
<evidence type="ECO:0000256" key="4">
    <source>
        <dbReference type="ARBA" id="ARBA00022490"/>
    </source>
</evidence>
<dbReference type="Pfam" id="PF25574">
    <property type="entry name" value="TPR_IMB1"/>
    <property type="match status" value="1"/>
</dbReference>
<keyword evidence="8" id="KW-0539">Nucleus</keyword>
<dbReference type="GO" id="GO:0006606">
    <property type="term" value="P:protein import into nucleus"/>
    <property type="evidence" value="ECO:0007669"/>
    <property type="project" value="InterPro"/>
</dbReference>
<dbReference type="Pfam" id="PF18829">
    <property type="entry name" value="Importin_rep_6"/>
    <property type="match status" value="1"/>
</dbReference>
<dbReference type="STRING" id="4533.J3MMB7"/>
<dbReference type="InterPro" id="IPR040122">
    <property type="entry name" value="Importin_beta"/>
</dbReference>
<evidence type="ECO:0000256" key="1">
    <source>
        <dbReference type="ARBA" id="ARBA00004123"/>
    </source>
</evidence>
<evidence type="ECO:0000256" key="9">
    <source>
        <dbReference type="SAM" id="MobiDB-lite"/>
    </source>
</evidence>
<dbReference type="InterPro" id="IPR041653">
    <property type="entry name" value="Importin_rep_4"/>
</dbReference>
<dbReference type="InterPro" id="IPR041389">
    <property type="entry name" value="Importin_rep_6"/>
</dbReference>
<keyword evidence="7" id="KW-0007">Acetylation</keyword>
<dbReference type="Gramene" id="OB07G25490.1">
    <property type="protein sequence ID" value="OB07G25490.1"/>
    <property type="gene ID" value="OB07G25490"/>
</dbReference>
<evidence type="ECO:0000256" key="8">
    <source>
        <dbReference type="ARBA" id="ARBA00023242"/>
    </source>
</evidence>
<evidence type="ECO:0000256" key="6">
    <source>
        <dbReference type="ARBA" id="ARBA00022927"/>
    </source>
</evidence>
<evidence type="ECO:0000256" key="3">
    <source>
        <dbReference type="ARBA" id="ARBA00022448"/>
    </source>
</evidence>
<dbReference type="SMART" id="SM01349">
    <property type="entry name" value="TOG"/>
    <property type="match status" value="1"/>
</dbReference>
<sequence length="1290" mass="141091">MTLPKGFILAGNRGMTALKSHLLSALQSDPPKPIAKKVCDAVSELAALLLPENAWAELLPFLFRAASGPEAPNLQESALLIFARLADYIAESLLDHLMTIHNLLSTALAHPTSPDVRIAALSAAVNLVQCLPTNADRDKMQDLLPAMMRALTDCLNSGQEASAQEALELLVELAGAEPRFLRRQIGDVVGAMLQISEAAQLEDGTRHLAVEFVITLAEARERAPGMMRRLPQFVGRLFAVLMQMLLDVEDEPAWHTAETEDEDAGEGNNYGVAQECLDRLAIAIGGNAIVPIASELLPQYLSAPEWQKHHAALITLAQIAEGCAKVMLKNLEQVVSMILNGFQHPHPRVRWAAINAIGQLSTDLGPDLQVHYHQQVLPALANAMDDFQNPRVQAHAASAILNFSENCTPEILTPYLDGIVNKLLVLLQNGKQMVQEGALTALASVADSSQEHFKKYYDAVMPYLKAILMNATDKSNRMLRAKSMECISLVGMAVGKDKFRDDAKQVMEVLMSLQGTPMETDDPITSYMLQAWARLCKCLGQDFLPYMSVVMPPLLQSAQLKPDVTITSAESDDDIESDDDSIETITLGDKRIGIRTSVLEEKATACNMLCCYADELKEGFFPWIDQVAPTLVPLLKFYFHEEVRRAAVAAMPELLRSAKLAVEKGQAPGRDESYVKQLSDYIIPALVEALHKVFFQTTTIQEPETEMCSSMLDSLNECMQLSGRLLDENQVRAVSDEIKNVIIASATRKRERSERTKAEDFDADEGELLKEENEQEEEVFDQVGECLGTLIKTFKAAFLPFFDELSVYITPMLGKDKTAEERRIAICIFDDIAEQCRESALKYYDTYLPFLLEASNDENSDVRQAAVYGVGVCAEFGGHVFRPLVGEALSKLNNIIMHPEAKHADNIMAYDNAVSALGKICQFHRDSIDAAQIIPAWLGCLPIKDDKIEAKVVHDQLSSMVERSDTDILGPQSQYLPKIVSIFAEVLCNGTELATDETTKRMRYLGICGTGRAKDSQHLESCVSSLTKHEFPNIWKDAADILDKFIQSLNRSMNHAMVFRIRITENTKAAVGPVGGGDQGHDALLRGAEARTNFAPRISPDCPLAVRIRGLLHHKKLKKARSAATTASSGAASKKRSTTAATPTTTTTSNSNSNSAGSACGGSSSSSTDSCDGAAKQGGGAPDVSEVYRRDFGHTGAEELDSWMFDAAFGQFPALDSFAAVDAVTPPPAASPEDSNAGTPPAEMAEFERIKVERRISASLYAMNGLQEYFDKVFDASACDPLWDLSPLCH</sequence>
<dbReference type="GO" id="GO:0005737">
    <property type="term" value="C:cytoplasm"/>
    <property type="evidence" value="ECO:0007669"/>
    <property type="project" value="UniProtKB-SubCell"/>
</dbReference>
<feature type="compositionally biased region" description="Low complexity" evidence="9">
    <location>
        <begin position="1122"/>
        <end position="1175"/>
    </location>
</feature>
<dbReference type="Pfam" id="PF25780">
    <property type="entry name" value="TPR_IPO5"/>
    <property type="match status" value="1"/>
</dbReference>
<dbReference type="InterPro" id="IPR034085">
    <property type="entry name" value="TOG"/>
</dbReference>
<dbReference type="GO" id="GO:0005634">
    <property type="term" value="C:nucleus"/>
    <property type="evidence" value="ECO:0007669"/>
    <property type="project" value="UniProtKB-SubCell"/>
</dbReference>
<keyword evidence="4" id="KW-0963">Cytoplasm</keyword>
<evidence type="ECO:0000256" key="7">
    <source>
        <dbReference type="ARBA" id="ARBA00022990"/>
    </source>
</evidence>
<dbReference type="InterPro" id="IPR011989">
    <property type="entry name" value="ARM-like"/>
</dbReference>
<feature type="region of interest" description="Disordered" evidence="9">
    <location>
        <begin position="1117"/>
        <end position="1186"/>
    </location>
</feature>
<dbReference type="HOGENOM" id="CLU_003794_0_0_1"/>
<keyword evidence="6" id="KW-0653">Protein transport</keyword>